<name>A0A2H5Y4P3_9CHLR</name>
<dbReference type="InterPro" id="IPR016161">
    <property type="entry name" value="Ald_DH/histidinol_DH"/>
</dbReference>
<dbReference type="FunFam" id="3.40.309.10:FF:000009">
    <property type="entry name" value="Aldehyde dehydrogenase A"/>
    <property type="match status" value="1"/>
</dbReference>
<dbReference type="Gene3D" id="3.40.309.10">
    <property type="entry name" value="Aldehyde Dehydrogenase, Chain A, domain 2"/>
    <property type="match status" value="1"/>
</dbReference>
<dbReference type="InterPro" id="IPR015590">
    <property type="entry name" value="Aldehyde_DH_dom"/>
</dbReference>
<keyword evidence="2 5" id="KW-0560">Oxidoreductase</keyword>
<dbReference type="Proteomes" id="UP000236642">
    <property type="component" value="Unassembled WGS sequence"/>
</dbReference>
<comment type="caution">
    <text evidence="7">The sequence shown here is derived from an EMBL/GenBank/DDBJ whole genome shotgun (WGS) entry which is preliminary data.</text>
</comment>
<dbReference type="SUPFAM" id="SSF53720">
    <property type="entry name" value="ALDH-like"/>
    <property type="match status" value="1"/>
</dbReference>
<dbReference type="InterPro" id="IPR016163">
    <property type="entry name" value="Ald_DH_C"/>
</dbReference>
<dbReference type="GO" id="GO:0036243">
    <property type="term" value="F:succinate-semialdehyde dehydrogenase (NADP+) activity"/>
    <property type="evidence" value="ECO:0007669"/>
    <property type="project" value="UniProtKB-EC"/>
</dbReference>
<proteinExistence type="inferred from homology"/>
<dbReference type="EMBL" id="BEHY01000007">
    <property type="protein sequence ID" value="GBD08298.1"/>
    <property type="molecule type" value="Genomic_DNA"/>
</dbReference>
<dbReference type="PANTHER" id="PTHR43860:SF2">
    <property type="entry name" value="BETAINE ALDEHYDE DEHYDROGENASE-RELATED"/>
    <property type="match status" value="1"/>
</dbReference>
<dbReference type="PROSITE" id="PS00687">
    <property type="entry name" value="ALDEHYDE_DEHYDR_GLU"/>
    <property type="match status" value="1"/>
</dbReference>
<reference evidence="8" key="1">
    <citation type="submission" date="2017-09" db="EMBL/GenBank/DDBJ databases">
        <title>Metaegenomics of thermophilic ammonia-oxidizing enrichment culture.</title>
        <authorList>
            <person name="Kato S."/>
            <person name="Suzuki K."/>
        </authorList>
    </citation>
    <scope>NUCLEOTIDE SEQUENCE [LARGE SCALE GENOMIC DNA]</scope>
</reference>
<dbReference type="InterPro" id="IPR029510">
    <property type="entry name" value="Ald_DH_CS_GLU"/>
</dbReference>
<evidence type="ECO:0000259" key="6">
    <source>
        <dbReference type="Pfam" id="PF00171"/>
    </source>
</evidence>
<evidence type="ECO:0000256" key="2">
    <source>
        <dbReference type="ARBA" id="ARBA00023002"/>
    </source>
</evidence>
<accession>A0A2H5Y4P3</accession>
<feature type="active site" evidence="4">
    <location>
        <position position="245"/>
    </location>
</feature>
<protein>
    <submittedName>
        <fullName evidence="7">Succinate-semialdehyde dehydrogenase [NADP(+)] GabD</fullName>
        <ecNumber evidence="7">1.2.1.79</ecNumber>
    </submittedName>
</protein>
<dbReference type="PANTHER" id="PTHR43860">
    <property type="entry name" value="BETAINE ALDEHYDE DEHYDROGENASE"/>
    <property type="match status" value="1"/>
</dbReference>
<organism evidence="7 8">
    <name type="scientific">Candidatus Thermoflexus japonica</name>
    <dbReference type="NCBI Taxonomy" id="2035417"/>
    <lineage>
        <taxon>Bacteria</taxon>
        <taxon>Bacillati</taxon>
        <taxon>Chloroflexota</taxon>
        <taxon>Thermoflexia</taxon>
        <taxon>Thermoflexales</taxon>
        <taxon>Thermoflexaceae</taxon>
        <taxon>Thermoflexus</taxon>
    </lineage>
</organism>
<evidence type="ECO:0000256" key="4">
    <source>
        <dbReference type="PROSITE-ProRule" id="PRU10007"/>
    </source>
</evidence>
<dbReference type="InterPro" id="IPR016162">
    <property type="entry name" value="Ald_DH_N"/>
</dbReference>
<dbReference type="Gene3D" id="3.40.605.10">
    <property type="entry name" value="Aldehyde Dehydrogenase, Chain A, domain 1"/>
    <property type="match status" value="1"/>
</dbReference>
<dbReference type="FunFam" id="3.40.605.10:FF:000007">
    <property type="entry name" value="NAD/NADP-dependent betaine aldehyde dehydrogenase"/>
    <property type="match status" value="1"/>
</dbReference>
<dbReference type="AlphaFoldDB" id="A0A2H5Y4P3"/>
<dbReference type="Pfam" id="PF00171">
    <property type="entry name" value="Aldedh"/>
    <property type="match status" value="1"/>
</dbReference>
<evidence type="ECO:0000256" key="1">
    <source>
        <dbReference type="ARBA" id="ARBA00009986"/>
    </source>
</evidence>
<comment type="similarity">
    <text evidence="1 5">Belongs to the aldehyde dehydrogenase family.</text>
</comment>
<sequence>MKRMWIGGEWTAGSAREEIPVLDPATEEVLETVPRGTPADIEAAVAAARRAFEGWRKVPAATRAEMLHEVARKIREHQEELIRLLTLEEGKPWPENEEEILWSANTFDYYAELARHERGRVIPSPEPGQLNLVLKEPYGVVGCIVPWNYPILLMAWKVAPALAAGNTVIIKPSELTPLTTLRLAEVAMDHLPPGVVNIVTGYGPEAGEPLVTHPEVPVIAFTGSLTTGRRIASLAAPMMKKLHLELGGKDPFVVGPDAPLEIAVKALAYAALINAGQVCTSTERVYVPEGIYHRFAEEIAAFVSTLRLGHGLDPHTDIGPMAGPDYRAKVEAHVADALGRGARALTGARRPPHLPRGFFYEPTVLIHVDHSMKIMREETFGPVIPLMPYRTFDEAIALCNDNPYGLGACLMSQDPRLIRRFYEEVQAGTIWINDPLTDNYAGPFGGMKLSGVGRELGLEGLEEFRQTKHVHWDIEGDEKPWWFPYGPREGEPPLHGP</sequence>
<gene>
    <name evidence="7" type="primary">gabD_1</name>
    <name evidence="7" type="ORF">HRbin22_00532</name>
</gene>
<evidence type="ECO:0000256" key="5">
    <source>
        <dbReference type="RuleBase" id="RU003345"/>
    </source>
</evidence>
<evidence type="ECO:0000313" key="7">
    <source>
        <dbReference type="EMBL" id="GBD08298.1"/>
    </source>
</evidence>
<evidence type="ECO:0000313" key="8">
    <source>
        <dbReference type="Proteomes" id="UP000236642"/>
    </source>
</evidence>
<dbReference type="EC" id="1.2.1.79" evidence="7"/>
<evidence type="ECO:0000256" key="3">
    <source>
        <dbReference type="ARBA" id="ARBA00023027"/>
    </source>
</evidence>
<keyword evidence="3" id="KW-0520">NAD</keyword>
<feature type="domain" description="Aldehyde dehydrogenase" evidence="6">
    <location>
        <begin position="10"/>
        <end position="470"/>
    </location>
</feature>